<evidence type="ECO:0000256" key="1">
    <source>
        <dbReference type="SAM" id="Phobius"/>
    </source>
</evidence>
<feature type="signal peptide" evidence="2">
    <location>
        <begin position="1"/>
        <end position="19"/>
    </location>
</feature>
<feature type="transmembrane region" description="Helical" evidence="1">
    <location>
        <begin position="35"/>
        <end position="56"/>
    </location>
</feature>
<evidence type="ECO:0000256" key="2">
    <source>
        <dbReference type="SAM" id="SignalP"/>
    </source>
</evidence>
<reference evidence="3 4" key="1">
    <citation type="journal article" date="2016" name="Nat. Commun.">
        <title>Thousands of microbial genomes shed light on interconnected biogeochemical processes in an aquifer system.</title>
        <authorList>
            <person name="Anantharaman K."/>
            <person name="Brown C.T."/>
            <person name="Hug L.A."/>
            <person name="Sharon I."/>
            <person name="Castelle C.J."/>
            <person name="Probst A.J."/>
            <person name="Thomas B.C."/>
            <person name="Singh A."/>
            <person name="Wilkins M.J."/>
            <person name="Karaoz U."/>
            <person name="Brodie E.L."/>
            <person name="Williams K.H."/>
            <person name="Hubbard S.S."/>
            <person name="Banfield J.F."/>
        </authorList>
    </citation>
    <scope>NUCLEOTIDE SEQUENCE [LARGE SCALE GENOMIC DNA]</scope>
</reference>
<keyword evidence="2" id="KW-0732">Signal</keyword>
<comment type="caution">
    <text evidence="3">The sequence shown here is derived from an EMBL/GenBank/DDBJ whole genome shotgun (WGS) entry which is preliminary data.</text>
</comment>
<accession>A0A1F6DCK5</accession>
<keyword evidence="1" id="KW-0812">Transmembrane</keyword>
<proteinExistence type="predicted"/>
<organism evidence="3 4">
    <name type="scientific">Candidatus Kaiserbacteria bacterium RIFCSPHIGHO2_02_FULL_50_50</name>
    <dbReference type="NCBI Taxonomy" id="1798492"/>
    <lineage>
        <taxon>Bacteria</taxon>
        <taxon>Candidatus Kaiseribacteriota</taxon>
    </lineage>
</organism>
<evidence type="ECO:0000313" key="4">
    <source>
        <dbReference type="Proteomes" id="UP000178794"/>
    </source>
</evidence>
<dbReference type="STRING" id="1798492.A3C89_01525"/>
<evidence type="ECO:0000313" key="3">
    <source>
        <dbReference type="EMBL" id="OGG59070.1"/>
    </source>
</evidence>
<dbReference type="Proteomes" id="UP000178794">
    <property type="component" value="Unassembled WGS sequence"/>
</dbReference>
<sequence>MYARIITLLLAGMPTLALAAAAPTYKQLVAKAASILQATVAVIFWIIFFYVAWVVVQSWALHGDDPKAVSSGKSTLLAGLLGLVILGSLWGLVAFVRSLLLG</sequence>
<dbReference type="AlphaFoldDB" id="A0A1F6DCK5"/>
<keyword evidence="1" id="KW-0472">Membrane</keyword>
<feature type="transmembrane region" description="Helical" evidence="1">
    <location>
        <begin position="76"/>
        <end position="96"/>
    </location>
</feature>
<feature type="chain" id="PRO_5009523774" description="Yip1 domain-containing protein" evidence="2">
    <location>
        <begin position="20"/>
        <end position="102"/>
    </location>
</feature>
<name>A0A1F6DCK5_9BACT</name>
<evidence type="ECO:0008006" key="5">
    <source>
        <dbReference type="Google" id="ProtNLM"/>
    </source>
</evidence>
<keyword evidence="1" id="KW-1133">Transmembrane helix</keyword>
<gene>
    <name evidence="3" type="ORF">A3C89_01525</name>
</gene>
<protein>
    <recommendedName>
        <fullName evidence="5">Yip1 domain-containing protein</fullName>
    </recommendedName>
</protein>
<dbReference type="EMBL" id="MFLF01000020">
    <property type="protein sequence ID" value="OGG59070.1"/>
    <property type="molecule type" value="Genomic_DNA"/>
</dbReference>